<dbReference type="SUPFAM" id="SSF52047">
    <property type="entry name" value="RNI-like"/>
    <property type="match status" value="1"/>
</dbReference>
<keyword evidence="2" id="KW-1185">Reference proteome</keyword>
<dbReference type="InterPro" id="IPR036047">
    <property type="entry name" value="F-box-like_dom_sf"/>
</dbReference>
<dbReference type="EMBL" id="JARIHO010000002">
    <property type="protein sequence ID" value="KAJ7366496.1"/>
    <property type="molecule type" value="Genomic_DNA"/>
</dbReference>
<gene>
    <name evidence="1" type="ORF">DFH08DRAFT_834495</name>
</gene>
<proteinExistence type="predicted"/>
<sequence length="286" mass="32180">MKFRKILRRLWRRKPHPISSLPPEIISRIFIHCLPSLGSAPSRSHAPLLTAQICGSWRAIALQTPQLWVNISLSCDVKSPVEILKLWSLRAGSLPLNYLLITTDAERGRLLIEAAIPHHQRWGLLFFRLPSASYVGMHTLADASFPALHSLWLDIPRHDASGALLSTGTPDSSNKLVEIRDAPKLRNVDISSSPTFFAFPQHLLEIPWEQLETLNVAIENDKWVDSVSTLVLCTRLMELTFSSVPETPIPVEITSRVTMTFLRCLDLGKNPYDSQLLDHLSCVGFR</sequence>
<protein>
    <recommendedName>
        <fullName evidence="3">F-box domain-containing protein</fullName>
    </recommendedName>
</protein>
<comment type="caution">
    <text evidence="1">The sequence shown here is derived from an EMBL/GenBank/DDBJ whole genome shotgun (WGS) entry which is preliminary data.</text>
</comment>
<evidence type="ECO:0000313" key="1">
    <source>
        <dbReference type="EMBL" id="KAJ7366496.1"/>
    </source>
</evidence>
<organism evidence="1 2">
    <name type="scientific">Mycena albidolilacea</name>
    <dbReference type="NCBI Taxonomy" id="1033008"/>
    <lineage>
        <taxon>Eukaryota</taxon>
        <taxon>Fungi</taxon>
        <taxon>Dikarya</taxon>
        <taxon>Basidiomycota</taxon>
        <taxon>Agaricomycotina</taxon>
        <taxon>Agaricomycetes</taxon>
        <taxon>Agaricomycetidae</taxon>
        <taxon>Agaricales</taxon>
        <taxon>Marasmiineae</taxon>
        <taxon>Mycenaceae</taxon>
        <taxon>Mycena</taxon>
    </lineage>
</organism>
<accession>A0AAD7ARC4</accession>
<evidence type="ECO:0000313" key="2">
    <source>
        <dbReference type="Proteomes" id="UP001218218"/>
    </source>
</evidence>
<dbReference type="AlphaFoldDB" id="A0AAD7ARC4"/>
<dbReference type="Gene3D" id="1.20.1280.50">
    <property type="match status" value="1"/>
</dbReference>
<reference evidence="1" key="1">
    <citation type="submission" date="2023-03" db="EMBL/GenBank/DDBJ databases">
        <title>Massive genome expansion in bonnet fungi (Mycena s.s.) driven by repeated elements and novel gene families across ecological guilds.</title>
        <authorList>
            <consortium name="Lawrence Berkeley National Laboratory"/>
            <person name="Harder C.B."/>
            <person name="Miyauchi S."/>
            <person name="Viragh M."/>
            <person name="Kuo A."/>
            <person name="Thoen E."/>
            <person name="Andreopoulos B."/>
            <person name="Lu D."/>
            <person name="Skrede I."/>
            <person name="Drula E."/>
            <person name="Henrissat B."/>
            <person name="Morin E."/>
            <person name="Kohler A."/>
            <person name="Barry K."/>
            <person name="LaButti K."/>
            <person name="Morin E."/>
            <person name="Salamov A."/>
            <person name="Lipzen A."/>
            <person name="Mereny Z."/>
            <person name="Hegedus B."/>
            <person name="Baldrian P."/>
            <person name="Stursova M."/>
            <person name="Weitz H."/>
            <person name="Taylor A."/>
            <person name="Grigoriev I.V."/>
            <person name="Nagy L.G."/>
            <person name="Martin F."/>
            <person name="Kauserud H."/>
        </authorList>
    </citation>
    <scope>NUCLEOTIDE SEQUENCE</scope>
    <source>
        <strain evidence="1">CBHHK002</strain>
    </source>
</reference>
<name>A0AAD7ARC4_9AGAR</name>
<dbReference type="Proteomes" id="UP001218218">
    <property type="component" value="Unassembled WGS sequence"/>
</dbReference>
<dbReference type="SUPFAM" id="SSF81383">
    <property type="entry name" value="F-box domain"/>
    <property type="match status" value="1"/>
</dbReference>
<evidence type="ECO:0008006" key="3">
    <source>
        <dbReference type="Google" id="ProtNLM"/>
    </source>
</evidence>